<gene>
    <name evidence="2" type="ORF">J2T15_006229</name>
</gene>
<dbReference type="PANTHER" id="PTHR43591:SF24">
    <property type="entry name" value="2-METHOXY-6-POLYPRENYL-1,4-BENZOQUINOL METHYLASE, MITOCHONDRIAL"/>
    <property type="match status" value="1"/>
</dbReference>
<dbReference type="SUPFAM" id="SSF53335">
    <property type="entry name" value="S-adenosyl-L-methionine-dependent methyltransferases"/>
    <property type="match status" value="1"/>
</dbReference>
<evidence type="ECO:0000313" key="3">
    <source>
        <dbReference type="Proteomes" id="UP001229346"/>
    </source>
</evidence>
<keyword evidence="3" id="KW-1185">Reference proteome</keyword>
<evidence type="ECO:0000259" key="1">
    <source>
        <dbReference type="Pfam" id="PF08241"/>
    </source>
</evidence>
<dbReference type="InterPro" id="IPR029063">
    <property type="entry name" value="SAM-dependent_MTases_sf"/>
</dbReference>
<protein>
    <submittedName>
        <fullName evidence="2">Ubiquinone/menaquinone biosynthesis C-methylase UbiE</fullName>
    </submittedName>
</protein>
<sequence>MNTSYQFDHFEHEHMKSEIKRLTANVDSHSEALTRLFLENGLYGAKNVLDVGCGTGAMIDLFSKFLPEAFFRGIDNSEKILETAKSKFSSSEKIHFFRGNANSLPFSENTFDFVFTRLVLMHNPNPNEIVKEMVRVCKPGGIVCAVEIDDGTQVFHPFGRELSKLVNAHIEYSCINGTDRTIGRKLYSYFVSESLNDVKVITQTSDYFMKNREAEEMPILIKFALGNDEGKRLVNAGLISEKERIEFINNIIPTFCHNPHRYESCSFMYSFGRKH</sequence>
<keyword evidence="2" id="KW-0830">Ubiquinone</keyword>
<organism evidence="2 3">
    <name type="scientific">Paenibacillus harenae</name>
    <dbReference type="NCBI Taxonomy" id="306543"/>
    <lineage>
        <taxon>Bacteria</taxon>
        <taxon>Bacillati</taxon>
        <taxon>Bacillota</taxon>
        <taxon>Bacilli</taxon>
        <taxon>Bacillales</taxon>
        <taxon>Paenibacillaceae</taxon>
        <taxon>Paenibacillus</taxon>
    </lineage>
</organism>
<dbReference type="Gene3D" id="3.40.50.150">
    <property type="entry name" value="Vaccinia Virus protein VP39"/>
    <property type="match status" value="1"/>
</dbReference>
<dbReference type="PANTHER" id="PTHR43591">
    <property type="entry name" value="METHYLTRANSFERASE"/>
    <property type="match status" value="1"/>
</dbReference>
<dbReference type="EMBL" id="JAUSSU010000024">
    <property type="protein sequence ID" value="MDQ0116747.1"/>
    <property type="molecule type" value="Genomic_DNA"/>
</dbReference>
<feature type="domain" description="Methyltransferase type 11" evidence="1">
    <location>
        <begin position="49"/>
        <end position="144"/>
    </location>
</feature>
<accession>A0ABT9UAS0</accession>
<dbReference type="InterPro" id="IPR013216">
    <property type="entry name" value="Methyltransf_11"/>
</dbReference>
<dbReference type="Pfam" id="PF08241">
    <property type="entry name" value="Methyltransf_11"/>
    <property type="match status" value="1"/>
</dbReference>
<proteinExistence type="predicted"/>
<dbReference type="RefSeq" id="WP_307210519.1">
    <property type="nucleotide sequence ID" value="NZ_JAUSSU010000024.1"/>
</dbReference>
<reference evidence="2 3" key="1">
    <citation type="submission" date="2023-07" db="EMBL/GenBank/DDBJ databases">
        <title>Sorghum-associated microbial communities from plants grown in Nebraska, USA.</title>
        <authorList>
            <person name="Schachtman D."/>
        </authorList>
    </citation>
    <scope>NUCLEOTIDE SEQUENCE [LARGE SCALE GENOMIC DNA]</scope>
    <source>
        <strain evidence="2 3">CC482</strain>
    </source>
</reference>
<dbReference type="CDD" id="cd02440">
    <property type="entry name" value="AdoMet_MTases"/>
    <property type="match status" value="1"/>
</dbReference>
<name>A0ABT9UAS0_PAEHA</name>
<evidence type="ECO:0000313" key="2">
    <source>
        <dbReference type="EMBL" id="MDQ0116747.1"/>
    </source>
</evidence>
<dbReference type="Proteomes" id="UP001229346">
    <property type="component" value="Unassembled WGS sequence"/>
</dbReference>
<comment type="caution">
    <text evidence="2">The sequence shown here is derived from an EMBL/GenBank/DDBJ whole genome shotgun (WGS) entry which is preliminary data.</text>
</comment>